<dbReference type="EMBL" id="BLXT01002163">
    <property type="protein sequence ID" value="GFN91758.1"/>
    <property type="molecule type" value="Genomic_DNA"/>
</dbReference>
<keyword evidence="2" id="KW-0808">Transferase</keyword>
<accession>A0AAV3ZBJ0</accession>
<evidence type="ECO:0000256" key="1">
    <source>
        <dbReference type="SAM" id="MobiDB-lite"/>
    </source>
</evidence>
<protein>
    <submittedName>
        <fullName evidence="2">Reverse transcriptase</fullName>
    </submittedName>
</protein>
<dbReference type="GO" id="GO:0003964">
    <property type="term" value="F:RNA-directed DNA polymerase activity"/>
    <property type="evidence" value="ECO:0007669"/>
    <property type="project" value="UniProtKB-KW"/>
</dbReference>
<gene>
    <name evidence="2" type="ORF">PoB_001826400</name>
</gene>
<dbReference type="Proteomes" id="UP000735302">
    <property type="component" value="Unassembled WGS sequence"/>
</dbReference>
<keyword evidence="3" id="KW-1185">Reference proteome</keyword>
<reference evidence="2 3" key="1">
    <citation type="journal article" date="2021" name="Elife">
        <title>Chloroplast acquisition without the gene transfer in kleptoplastic sea slugs, Plakobranchus ocellatus.</title>
        <authorList>
            <person name="Maeda T."/>
            <person name="Takahashi S."/>
            <person name="Yoshida T."/>
            <person name="Shimamura S."/>
            <person name="Takaki Y."/>
            <person name="Nagai Y."/>
            <person name="Toyoda A."/>
            <person name="Suzuki Y."/>
            <person name="Arimoto A."/>
            <person name="Ishii H."/>
            <person name="Satoh N."/>
            <person name="Nishiyama T."/>
            <person name="Hasebe M."/>
            <person name="Maruyama T."/>
            <person name="Minagawa J."/>
            <person name="Obokata J."/>
            <person name="Shigenobu S."/>
        </authorList>
    </citation>
    <scope>NUCLEOTIDE SEQUENCE [LARGE SCALE GENOMIC DNA]</scope>
</reference>
<dbReference type="AlphaFoldDB" id="A0AAV3ZBJ0"/>
<name>A0AAV3ZBJ0_9GAST</name>
<keyword evidence="2" id="KW-0695">RNA-directed DNA polymerase</keyword>
<keyword evidence="2" id="KW-0548">Nucleotidyltransferase</keyword>
<evidence type="ECO:0000313" key="3">
    <source>
        <dbReference type="Proteomes" id="UP000735302"/>
    </source>
</evidence>
<proteinExistence type="predicted"/>
<comment type="caution">
    <text evidence="2">The sequence shown here is derived from an EMBL/GenBank/DDBJ whole genome shotgun (WGS) entry which is preliminary data.</text>
</comment>
<sequence>MPEDSEDPAMRSLQPQLRSGRKWKVDEAVNQAKGGLKMKENQLLIRAVYDHLPSNGNLVRWGMRDDPTRPLCQGKQTTEHVLSSCKAAALSQGRFTWRHNRVLQEFAIAVCDAKACFSDPR</sequence>
<feature type="region of interest" description="Disordered" evidence="1">
    <location>
        <begin position="1"/>
        <end position="22"/>
    </location>
</feature>
<evidence type="ECO:0000313" key="2">
    <source>
        <dbReference type="EMBL" id="GFN91758.1"/>
    </source>
</evidence>
<organism evidence="2 3">
    <name type="scientific">Plakobranchus ocellatus</name>
    <dbReference type="NCBI Taxonomy" id="259542"/>
    <lineage>
        <taxon>Eukaryota</taxon>
        <taxon>Metazoa</taxon>
        <taxon>Spiralia</taxon>
        <taxon>Lophotrochozoa</taxon>
        <taxon>Mollusca</taxon>
        <taxon>Gastropoda</taxon>
        <taxon>Heterobranchia</taxon>
        <taxon>Euthyneura</taxon>
        <taxon>Panpulmonata</taxon>
        <taxon>Sacoglossa</taxon>
        <taxon>Placobranchoidea</taxon>
        <taxon>Plakobranchidae</taxon>
        <taxon>Plakobranchus</taxon>
    </lineage>
</organism>